<feature type="region of interest" description="Disordered" evidence="1">
    <location>
        <begin position="177"/>
        <end position="212"/>
    </location>
</feature>
<sequence length="212" mass="22967">MGILTGRDRIALTDGDDEVELNVSLDVQYTYPAEVTQHTVEKKARMTSITDHVIPGKRGIELNAILSSSVSALSLTNTTVDKKLETLVRWQSDGTLVTLLGYGTGGIIGRILSMLPSFFRFVEPSDPDNRYLGKSTDEIPNLLLGDVSIQETKENGDNVSVGISLFPVMIAEAKTRELKSSKSAGKKNPQKQTKAGSPPPAKSTSWLGAMFQ</sequence>
<dbReference type="Pfam" id="PF21821">
    <property type="entry name" value="Dit_like"/>
    <property type="match status" value="1"/>
</dbReference>
<comment type="caution">
    <text evidence="3">The sequence shown here is derived from an EMBL/GenBank/DDBJ whole genome shotgun (WGS) entry which is preliminary data.</text>
</comment>
<protein>
    <recommendedName>
        <fullName evidence="2">Dit-like phage tail protein N-terminal domain-containing protein</fullName>
    </recommendedName>
</protein>
<organism evidence="3 4">
    <name type="scientific">Leptospira ainlahdjerensis</name>
    <dbReference type="NCBI Taxonomy" id="2810033"/>
    <lineage>
        <taxon>Bacteria</taxon>
        <taxon>Pseudomonadati</taxon>
        <taxon>Spirochaetota</taxon>
        <taxon>Spirochaetia</taxon>
        <taxon>Leptospirales</taxon>
        <taxon>Leptospiraceae</taxon>
        <taxon>Leptospira</taxon>
    </lineage>
</organism>
<dbReference type="EMBL" id="JAFFPU010000029">
    <property type="protein sequence ID" value="MBM9576957.1"/>
    <property type="molecule type" value="Genomic_DNA"/>
</dbReference>
<reference evidence="3 4" key="1">
    <citation type="submission" date="2021-02" db="EMBL/GenBank/DDBJ databases">
        <title>Leptospira ainlahdjerensis sp. nov., Leptospira ainazelensis sp. nov., Leptospira abararensis sp. nov. and Leptospira chreensis sp. nov., four new species isolated from water sources in Algeria.</title>
        <authorList>
            <person name="Amara Korba A."/>
            <person name="Kainiu M."/>
            <person name="Vincent A.T."/>
            <person name="Mariet J.-F."/>
            <person name="Veyrier F.J."/>
            <person name="Goarant C."/>
            <person name="Picardeau M."/>
        </authorList>
    </citation>
    <scope>NUCLEOTIDE SEQUENCE [LARGE SCALE GENOMIC DNA]</scope>
    <source>
        <strain evidence="3 4">201903070</strain>
    </source>
</reference>
<name>A0ABS2U9B6_9LEPT</name>
<proteinExistence type="predicted"/>
<dbReference type="Proteomes" id="UP000724686">
    <property type="component" value="Unassembled WGS sequence"/>
</dbReference>
<dbReference type="RefSeq" id="WP_205279105.1">
    <property type="nucleotide sequence ID" value="NZ_JAFFPU010000029.1"/>
</dbReference>
<evidence type="ECO:0000256" key="1">
    <source>
        <dbReference type="SAM" id="MobiDB-lite"/>
    </source>
</evidence>
<gene>
    <name evidence="3" type="ORF">JWG45_07300</name>
</gene>
<accession>A0ABS2U9B6</accession>
<evidence type="ECO:0000313" key="3">
    <source>
        <dbReference type="EMBL" id="MBM9576957.1"/>
    </source>
</evidence>
<evidence type="ECO:0000313" key="4">
    <source>
        <dbReference type="Proteomes" id="UP000724686"/>
    </source>
</evidence>
<dbReference type="InterPro" id="IPR048494">
    <property type="entry name" value="Dit-like_N"/>
</dbReference>
<feature type="domain" description="Dit-like phage tail protein N-terminal" evidence="2">
    <location>
        <begin position="23"/>
        <end position="178"/>
    </location>
</feature>
<evidence type="ECO:0000259" key="2">
    <source>
        <dbReference type="Pfam" id="PF21821"/>
    </source>
</evidence>
<keyword evidence="4" id="KW-1185">Reference proteome</keyword>